<dbReference type="RefSeq" id="WP_139080189.1">
    <property type="nucleotide sequence ID" value="NZ_VDFV01000002.1"/>
</dbReference>
<dbReference type="PANTHER" id="PTHR44809">
    <property type="match status" value="1"/>
</dbReference>
<dbReference type="SUPFAM" id="SSF48452">
    <property type="entry name" value="TPR-like"/>
    <property type="match status" value="1"/>
</dbReference>
<gene>
    <name evidence="2" type="ORF">FHG71_03300</name>
</gene>
<dbReference type="Gene3D" id="1.25.40.10">
    <property type="entry name" value="Tetratricopeptide repeat domain"/>
    <property type="match status" value="1"/>
</dbReference>
<dbReference type="InterPro" id="IPR052943">
    <property type="entry name" value="TMTC_O-mannosyl-trnsfr"/>
</dbReference>
<dbReference type="InterPro" id="IPR011990">
    <property type="entry name" value="TPR-like_helical_dom_sf"/>
</dbReference>
<dbReference type="Proteomes" id="UP000305709">
    <property type="component" value="Unassembled WGS sequence"/>
</dbReference>
<sequence length="457" mass="50407">MTIAAEDDLTALRSHAIAAHRAGRRAEALPLYAAVLARAPDDAGIWTNLGALLRAEGHYDQARRAQERAFALDPTAPGVLNNLANILNDLGEHERSLALRREIMRAAPHDPNHLAMAGKSLRSLGRLDEGIELLEDGVRRFPAHAEMKIQLALTQLAARRYGAGFGHYAARWETGELAPRRIEAPKWDGGPIEGRTILVLPEQGFGDALCFARFLPILRHIEPASVLLLSENPLLRLMQGVEGADRVASSMRADEFDVWVDMMDLPIIHFAVDDAVPPPTRLSIPEDSRARARGIVAPFRDRLKVGVVWCGSVTYRANAFRSFPHTELHALLDLPGLQLFSLYKGPELAAFQADGTSAFIVDAGSTDRDFADCAALMEEMDLIVTSDTVTAHLAGSLGRPVWTLLHWDAFWLWGPKGDTTPWYPSMRLIRQDRPRDWSGVLGRVRADLAARLQGHVP</sequence>
<protein>
    <submittedName>
        <fullName evidence="2">Tetratricopeptide repeat protein</fullName>
    </submittedName>
</protein>
<dbReference type="SUPFAM" id="SSF53756">
    <property type="entry name" value="UDP-Glycosyltransferase/glycogen phosphorylase"/>
    <property type="match status" value="1"/>
</dbReference>
<dbReference type="Pfam" id="PF13432">
    <property type="entry name" value="TPR_16"/>
    <property type="match status" value="1"/>
</dbReference>
<comment type="caution">
    <text evidence="2">The sequence shown here is derived from an EMBL/GenBank/DDBJ whole genome shotgun (WGS) entry which is preliminary data.</text>
</comment>
<dbReference type="PANTHER" id="PTHR44809:SF1">
    <property type="entry name" value="PROTEIN O-MANNOSYL-TRANSFERASE TMTC1"/>
    <property type="match status" value="1"/>
</dbReference>
<evidence type="ECO:0000313" key="2">
    <source>
        <dbReference type="EMBL" id="TNC74228.1"/>
    </source>
</evidence>
<dbReference type="PROSITE" id="PS50005">
    <property type="entry name" value="TPR"/>
    <property type="match status" value="1"/>
</dbReference>
<dbReference type="AlphaFoldDB" id="A0A5C4NLH0"/>
<organism evidence="2 3">
    <name type="scientific">Rubellimicrobium roseum</name>
    <dbReference type="NCBI Taxonomy" id="687525"/>
    <lineage>
        <taxon>Bacteria</taxon>
        <taxon>Pseudomonadati</taxon>
        <taxon>Pseudomonadota</taxon>
        <taxon>Alphaproteobacteria</taxon>
        <taxon>Rhodobacterales</taxon>
        <taxon>Roseobacteraceae</taxon>
        <taxon>Rubellimicrobium</taxon>
    </lineage>
</organism>
<dbReference type="InterPro" id="IPR019734">
    <property type="entry name" value="TPR_rpt"/>
</dbReference>
<keyword evidence="1" id="KW-0802">TPR repeat</keyword>
<dbReference type="EMBL" id="VDFV01000002">
    <property type="protein sequence ID" value="TNC74228.1"/>
    <property type="molecule type" value="Genomic_DNA"/>
</dbReference>
<name>A0A5C4NLH0_9RHOB</name>
<dbReference type="Pfam" id="PF14559">
    <property type="entry name" value="TPR_19"/>
    <property type="match status" value="1"/>
</dbReference>
<evidence type="ECO:0000313" key="3">
    <source>
        <dbReference type="Proteomes" id="UP000305709"/>
    </source>
</evidence>
<dbReference type="Gene3D" id="3.40.50.2000">
    <property type="entry name" value="Glycogen Phosphorylase B"/>
    <property type="match status" value="1"/>
</dbReference>
<proteinExistence type="predicted"/>
<accession>A0A5C4NLH0</accession>
<keyword evidence="3" id="KW-1185">Reference proteome</keyword>
<dbReference type="OrthoDB" id="6193797at2"/>
<reference evidence="2 3" key="1">
    <citation type="submission" date="2019-06" db="EMBL/GenBank/DDBJ databases">
        <authorList>
            <person name="Jiang L."/>
        </authorList>
    </citation>
    <scope>NUCLEOTIDE SEQUENCE [LARGE SCALE GENOMIC DNA]</scope>
    <source>
        <strain evidence="2 3">YIM 48858</strain>
    </source>
</reference>
<feature type="repeat" description="TPR" evidence="1">
    <location>
        <begin position="43"/>
        <end position="76"/>
    </location>
</feature>
<dbReference type="SMART" id="SM00028">
    <property type="entry name" value="TPR"/>
    <property type="match status" value="4"/>
</dbReference>
<evidence type="ECO:0000256" key="1">
    <source>
        <dbReference type="PROSITE-ProRule" id="PRU00339"/>
    </source>
</evidence>